<dbReference type="STRING" id="1333998.M2A_2167"/>
<dbReference type="eggNOG" id="COG5480">
    <property type="taxonomic scope" value="Bacteria"/>
</dbReference>
<keyword evidence="2" id="KW-1185">Reference proteome</keyword>
<gene>
    <name evidence="1" type="ORF">M2A_2167</name>
</gene>
<comment type="caution">
    <text evidence="1">The sequence shown here is derived from an EMBL/GenBank/DDBJ whole genome shotgun (WGS) entry which is preliminary data.</text>
</comment>
<dbReference type="AlphaFoldDB" id="A0A081BCA0"/>
<evidence type="ECO:0000313" key="1">
    <source>
        <dbReference type="EMBL" id="GAK45668.1"/>
    </source>
</evidence>
<dbReference type="EMBL" id="BBIO01000011">
    <property type="protein sequence ID" value="GAK45668.1"/>
    <property type="molecule type" value="Genomic_DNA"/>
</dbReference>
<sequence>MFSPSARFSSIAASLAGALVITFSATPLARADLSVCNRLAVPLSAALGYHDGQDWVSEGWWQLAPESCTKLLAGKLTARFYYLHAVDTREGRVWGGSAPLCISPTAFTIKGRSDCTGRGYARAGFHEVDTGTALDWRLDIPFSARSPGNMPEPKDR</sequence>
<dbReference type="Proteomes" id="UP000028702">
    <property type="component" value="Unassembled WGS sequence"/>
</dbReference>
<evidence type="ECO:0000313" key="2">
    <source>
        <dbReference type="Proteomes" id="UP000028702"/>
    </source>
</evidence>
<reference evidence="1 2" key="1">
    <citation type="submission" date="2014-07" db="EMBL/GenBank/DDBJ databases">
        <title>Tepidicaulis marinum gen. nov., sp. nov., a novel marine bacterium denitrifying nitrate to nitrous oxide strictly under microaerobic conditions.</title>
        <authorList>
            <person name="Takeuchi M."/>
            <person name="Yamagishi T."/>
            <person name="Kamagata Y."/>
            <person name="Oshima K."/>
            <person name="Hattori M."/>
            <person name="Katayama T."/>
            <person name="Hanada S."/>
            <person name="Tamaki H."/>
            <person name="Marumo K."/>
            <person name="Maeda H."/>
            <person name="Nedachi M."/>
            <person name="Iwasaki W."/>
            <person name="Suwa Y."/>
            <person name="Sakata S."/>
        </authorList>
    </citation>
    <scope>NUCLEOTIDE SEQUENCE [LARGE SCALE GENOMIC DNA]</scope>
    <source>
        <strain evidence="1 2">MA2</strain>
    </source>
</reference>
<dbReference type="RefSeq" id="WP_081875565.1">
    <property type="nucleotide sequence ID" value="NZ_BBIO01000011.1"/>
</dbReference>
<proteinExistence type="predicted"/>
<dbReference type="InterPro" id="IPR009380">
    <property type="entry name" value="DUF1036"/>
</dbReference>
<accession>A0A081BCA0</accession>
<organism evidence="1 2">
    <name type="scientific">Tepidicaulis marinus</name>
    <dbReference type="NCBI Taxonomy" id="1333998"/>
    <lineage>
        <taxon>Bacteria</taxon>
        <taxon>Pseudomonadati</taxon>
        <taxon>Pseudomonadota</taxon>
        <taxon>Alphaproteobacteria</taxon>
        <taxon>Hyphomicrobiales</taxon>
        <taxon>Parvibaculaceae</taxon>
        <taxon>Tepidicaulis</taxon>
    </lineage>
</organism>
<dbReference type="Pfam" id="PF06282">
    <property type="entry name" value="DUF1036"/>
    <property type="match status" value="1"/>
</dbReference>
<name>A0A081BCA0_9HYPH</name>
<protein>
    <submittedName>
        <fullName evidence="1">Conserved protein</fullName>
    </submittedName>
</protein>